<reference evidence="5 6" key="1">
    <citation type="journal article" date="2015" name="Int. J. Syst. Evol. Microbiol.">
        <title>Aestuariivita atlantica sp. nov., isolated from deep sea sediment of the Atlantic Ocean.</title>
        <authorList>
            <person name="Li G."/>
            <person name="Lai Q."/>
            <person name="Du Y."/>
            <person name="Liu X."/>
            <person name="Sun F."/>
            <person name="Shao Z."/>
        </authorList>
    </citation>
    <scope>NUCLEOTIDE SEQUENCE [LARGE SCALE GENOMIC DNA]</scope>
    <source>
        <strain evidence="5 6">22II-S11-z3</strain>
    </source>
</reference>
<sequence length="131" mass="14485">MRRKKQNDLLTDVELEFMTALWSLGGGGVRDILARIAPDRNLAYTSAATIMRILDDKGFVTSTKEGKQLIYAPALSKDAYQTRSLQNLSAKLFDNTPATLVARLVDDAGLSQESLEEIRALLDRRLGDADD</sequence>
<proteinExistence type="inferred from homology"/>
<evidence type="ECO:0000313" key="5">
    <source>
        <dbReference type="EMBL" id="KNG94216.1"/>
    </source>
</evidence>
<dbReference type="SUPFAM" id="SSF46785">
    <property type="entry name" value="Winged helix' DNA-binding domain"/>
    <property type="match status" value="1"/>
</dbReference>
<dbReference type="InterPro" id="IPR036390">
    <property type="entry name" value="WH_DNA-bd_sf"/>
</dbReference>
<evidence type="ECO:0000256" key="2">
    <source>
        <dbReference type="ARBA" id="ARBA00023015"/>
    </source>
</evidence>
<accession>A0A0L1JR49</accession>
<evidence type="ECO:0000256" key="4">
    <source>
        <dbReference type="ARBA" id="ARBA00023163"/>
    </source>
</evidence>
<evidence type="ECO:0000256" key="3">
    <source>
        <dbReference type="ARBA" id="ARBA00023125"/>
    </source>
</evidence>
<keyword evidence="6" id="KW-1185">Reference proteome</keyword>
<dbReference type="Gene3D" id="1.10.10.10">
    <property type="entry name" value="Winged helix-like DNA-binding domain superfamily/Winged helix DNA-binding domain"/>
    <property type="match status" value="1"/>
</dbReference>
<dbReference type="InterPro" id="IPR005650">
    <property type="entry name" value="BlaI_family"/>
</dbReference>
<dbReference type="AlphaFoldDB" id="A0A0L1JR49"/>
<dbReference type="PATRIC" id="fig|1317121.7.peg.2273"/>
<dbReference type="PIRSF" id="PIRSF019455">
    <property type="entry name" value="CopR_AtkY"/>
    <property type="match status" value="1"/>
</dbReference>
<keyword evidence="4" id="KW-0804">Transcription</keyword>
<dbReference type="GO" id="GO:0045892">
    <property type="term" value="P:negative regulation of DNA-templated transcription"/>
    <property type="evidence" value="ECO:0007669"/>
    <property type="project" value="InterPro"/>
</dbReference>
<dbReference type="InterPro" id="IPR036388">
    <property type="entry name" value="WH-like_DNA-bd_sf"/>
</dbReference>
<name>A0A0L1JR49_9RHOB</name>
<organism evidence="5 6">
    <name type="scientific">Pseudaestuariivita atlantica</name>
    <dbReference type="NCBI Taxonomy" id="1317121"/>
    <lineage>
        <taxon>Bacteria</taxon>
        <taxon>Pseudomonadati</taxon>
        <taxon>Pseudomonadota</taxon>
        <taxon>Alphaproteobacteria</taxon>
        <taxon>Rhodobacterales</taxon>
        <taxon>Paracoccaceae</taxon>
        <taxon>Pseudaestuariivita</taxon>
    </lineage>
</organism>
<evidence type="ECO:0000256" key="1">
    <source>
        <dbReference type="ARBA" id="ARBA00011046"/>
    </source>
</evidence>
<dbReference type="GO" id="GO:0003677">
    <property type="term" value="F:DNA binding"/>
    <property type="evidence" value="ECO:0007669"/>
    <property type="project" value="UniProtKB-KW"/>
</dbReference>
<keyword evidence="2" id="KW-0805">Transcription regulation</keyword>
<dbReference type="STRING" id="1317121.ATO11_08315"/>
<protein>
    <submittedName>
        <fullName evidence="5">Transcriptional regulator</fullName>
    </submittedName>
</protein>
<comment type="caution">
    <text evidence="5">The sequence shown here is derived from an EMBL/GenBank/DDBJ whole genome shotgun (WGS) entry which is preliminary data.</text>
</comment>
<comment type="similarity">
    <text evidence="1">Belongs to the BlaI transcriptional regulatory family.</text>
</comment>
<dbReference type="RefSeq" id="WP_050530367.1">
    <property type="nucleotide sequence ID" value="NZ_AQQZ01000003.1"/>
</dbReference>
<dbReference type="OrthoDB" id="9813558at2"/>
<keyword evidence="3" id="KW-0238">DNA-binding</keyword>
<dbReference type="Pfam" id="PF03965">
    <property type="entry name" value="Penicillinase_R"/>
    <property type="match status" value="1"/>
</dbReference>
<gene>
    <name evidence="5" type="ORF">ATO11_08315</name>
</gene>
<dbReference type="Proteomes" id="UP000036938">
    <property type="component" value="Unassembled WGS sequence"/>
</dbReference>
<evidence type="ECO:0000313" key="6">
    <source>
        <dbReference type="Proteomes" id="UP000036938"/>
    </source>
</evidence>
<dbReference type="EMBL" id="AQQZ01000003">
    <property type="protein sequence ID" value="KNG94216.1"/>
    <property type="molecule type" value="Genomic_DNA"/>
</dbReference>
<dbReference type="Gene3D" id="1.10.4040.10">
    <property type="entry name" value="Penicillinase repressor domain"/>
    <property type="match status" value="1"/>
</dbReference>